<accession>A0A3Q8X8F2</accession>
<dbReference type="EMBL" id="CP034437">
    <property type="protein sequence ID" value="AZN41684.1"/>
    <property type="molecule type" value="Genomic_DNA"/>
</dbReference>
<reference evidence="3" key="1">
    <citation type="submission" date="2018-12" db="EMBL/GenBank/DDBJ databases">
        <title>Genome sequence of Peanibacillus sp.</title>
        <authorList>
            <person name="Subramani G."/>
            <person name="Srinivasan S."/>
            <person name="Kim M.K."/>
        </authorList>
    </citation>
    <scope>NUCLEOTIDE SEQUENCE [LARGE SCALE GENOMIC DNA]</scope>
    <source>
        <strain evidence="3">18JY67-1</strain>
    </source>
</reference>
<evidence type="ECO:0000313" key="3">
    <source>
        <dbReference type="Proteomes" id="UP000272528"/>
    </source>
</evidence>
<organism evidence="2 3">
    <name type="scientific">Paenibacillus albus</name>
    <dbReference type="NCBI Taxonomy" id="2495582"/>
    <lineage>
        <taxon>Bacteria</taxon>
        <taxon>Bacillati</taxon>
        <taxon>Bacillota</taxon>
        <taxon>Bacilli</taxon>
        <taxon>Bacillales</taxon>
        <taxon>Paenibacillaceae</taxon>
        <taxon>Paenibacillus</taxon>
    </lineage>
</organism>
<keyword evidence="3" id="KW-1185">Reference proteome</keyword>
<gene>
    <name evidence="2" type="ORF">EJC50_19890</name>
</gene>
<dbReference type="Proteomes" id="UP000272528">
    <property type="component" value="Chromosome"/>
</dbReference>
<evidence type="ECO:0000259" key="1">
    <source>
        <dbReference type="PROSITE" id="PS51272"/>
    </source>
</evidence>
<feature type="domain" description="SLH" evidence="1">
    <location>
        <begin position="30"/>
        <end position="93"/>
    </location>
</feature>
<sequence>MNKTKLQAAIIAMSLVIGGGTLLPYNTPASAASAISTNAGISVQQAVERLAEQGIIQGTGDGKLHAERFVTNAEFIKMAVLALILKPDIEKVPSPQVKWYEAYVKAAVTGGLLEADEAFVPNKQALGAELPQMIAKALQRDVKSVQYWMTALQIGQDHLTRGQASQLLLLSQQAVRSESAAIVSVKALNKITLEVKLDRPMTLEDETTAAAQANFALSNGIKLVNQPRLKTGSTATYIVPVQTMKPGEVFTLTYKGKQAFRVASGSEDIQLKDVRQVSSDTFEVTSLREEGVIDYGYVISAYAGGRGANAIVLEEDNSYNGQPLQIISSLASRQAVLTPEGGSPITVNYVGFTQSTDGKQEPKFRLPAGMKLQPGVTYAVTSDWFELKNNTFTAGLIEPLRIDAAANIDGASISVTLAADPGDELFAYRSVQLKGTDGSVLTAQYRVQTRKGTTGIFDLQNGAKLVPGMSYEVTPVGEWATADGVKLTTS</sequence>
<dbReference type="Pfam" id="PF00395">
    <property type="entry name" value="SLH"/>
    <property type="match status" value="1"/>
</dbReference>
<evidence type="ECO:0000313" key="2">
    <source>
        <dbReference type="EMBL" id="AZN41684.1"/>
    </source>
</evidence>
<proteinExistence type="predicted"/>
<dbReference type="InterPro" id="IPR001119">
    <property type="entry name" value="SLH_dom"/>
</dbReference>
<dbReference type="KEGG" id="palb:EJC50_19890"/>
<dbReference type="OrthoDB" id="2364568at2"/>
<dbReference type="PROSITE" id="PS51272">
    <property type="entry name" value="SLH"/>
    <property type="match status" value="1"/>
</dbReference>
<name>A0A3Q8X8F2_9BACL</name>
<protein>
    <submittedName>
        <fullName evidence="2">S-layer homology domain-containing protein</fullName>
    </submittedName>
</protein>
<dbReference type="RefSeq" id="WP_126017390.1">
    <property type="nucleotide sequence ID" value="NZ_CP034437.1"/>
</dbReference>
<dbReference type="AlphaFoldDB" id="A0A3Q8X8F2"/>